<feature type="compositionally biased region" description="Low complexity" evidence="1">
    <location>
        <begin position="70"/>
        <end position="83"/>
    </location>
</feature>
<dbReference type="SMART" id="SM00978">
    <property type="entry name" value="Tim44"/>
    <property type="match status" value="1"/>
</dbReference>
<dbReference type="Pfam" id="PF04280">
    <property type="entry name" value="Tim44"/>
    <property type="match status" value="1"/>
</dbReference>
<protein>
    <submittedName>
        <fullName evidence="5">Putative lipid-binding transport protein (Tim44 family)</fullName>
    </submittedName>
</protein>
<evidence type="ECO:0000313" key="6">
    <source>
        <dbReference type="Proteomes" id="UP000249688"/>
    </source>
</evidence>
<name>A0A2W7IJH9_9PROT</name>
<dbReference type="EMBL" id="QKYU01000007">
    <property type="protein sequence ID" value="PZW47114.1"/>
    <property type="molecule type" value="Genomic_DNA"/>
</dbReference>
<gene>
    <name evidence="5" type="ORF">C8P66_107152</name>
</gene>
<dbReference type="RefSeq" id="WP_111397700.1">
    <property type="nucleotide sequence ID" value="NZ_QKYU01000007.1"/>
</dbReference>
<feature type="signal peptide" evidence="3">
    <location>
        <begin position="1"/>
        <end position="29"/>
    </location>
</feature>
<keyword evidence="2" id="KW-0472">Membrane</keyword>
<evidence type="ECO:0000259" key="4">
    <source>
        <dbReference type="SMART" id="SM00978"/>
    </source>
</evidence>
<feature type="compositionally biased region" description="Low complexity" evidence="1">
    <location>
        <begin position="39"/>
        <end position="57"/>
    </location>
</feature>
<evidence type="ECO:0000256" key="3">
    <source>
        <dbReference type="SAM" id="SignalP"/>
    </source>
</evidence>
<proteinExistence type="predicted"/>
<feature type="domain" description="Tim44-like" evidence="4">
    <location>
        <begin position="184"/>
        <end position="323"/>
    </location>
</feature>
<keyword evidence="2" id="KW-1133">Transmembrane helix</keyword>
<dbReference type="Gene3D" id="3.10.450.240">
    <property type="match status" value="1"/>
</dbReference>
<feature type="transmembrane region" description="Helical" evidence="2">
    <location>
        <begin position="128"/>
        <end position="146"/>
    </location>
</feature>
<dbReference type="SUPFAM" id="SSF54427">
    <property type="entry name" value="NTF2-like"/>
    <property type="match status" value="1"/>
</dbReference>
<sequence>MSTPRRPRRTARLLAAFATLALVLAPAFADARPGGGISSGSRGSRSFSAPPATTTAPRQAQPMDRTLSQPSAPRPGVAGAAGPVSSGGFGRGLMGGIAGGLLGAGLFGMLSGSGFLGGLGSLAGMMGFLLQVALIGGAIFLVMRLLRRSAPRPAMAGGPSGSMPRSGMARMMEPGGGMRPAMGAGMGPSSVVEILPNDFEAFQRLLVEVNAAWSRRDAATLERIATHEMAEYFANDLRDLTARGWANQTRDVALEKGDLAEAWAEGRDEYATVAMRFSLIDVTTRIADGVVVEGDPAVRQTATELWTFVRRDGGEWRLSAIQQSS</sequence>
<feature type="transmembrane region" description="Helical" evidence="2">
    <location>
        <begin position="93"/>
        <end position="116"/>
    </location>
</feature>
<dbReference type="PANTHER" id="PTHR41542:SF1">
    <property type="entry name" value="BLL5807 PROTEIN"/>
    <property type="match status" value="1"/>
</dbReference>
<dbReference type="AlphaFoldDB" id="A0A2W7IJH9"/>
<reference evidence="5 6" key="1">
    <citation type="submission" date="2018-06" db="EMBL/GenBank/DDBJ databases">
        <title>Genomic Encyclopedia of Archaeal and Bacterial Type Strains, Phase II (KMG-II): from individual species to whole genera.</title>
        <authorList>
            <person name="Goeker M."/>
        </authorList>
    </citation>
    <scope>NUCLEOTIDE SEQUENCE [LARGE SCALE GENOMIC DNA]</scope>
    <source>
        <strain evidence="5 6">DSM 24525</strain>
    </source>
</reference>
<keyword evidence="3" id="KW-0732">Signal</keyword>
<evidence type="ECO:0000256" key="2">
    <source>
        <dbReference type="SAM" id="Phobius"/>
    </source>
</evidence>
<feature type="region of interest" description="Disordered" evidence="1">
    <location>
        <begin position="34"/>
        <end position="83"/>
    </location>
</feature>
<feature type="chain" id="PRO_5015892566" evidence="3">
    <location>
        <begin position="30"/>
        <end position="325"/>
    </location>
</feature>
<keyword evidence="2" id="KW-0812">Transmembrane</keyword>
<evidence type="ECO:0000256" key="1">
    <source>
        <dbReference type="SAM" id="MobiDB-lite"/>
    </source>
</evidence>
<dbReference type="InterPro" id="IPR032710">
    <property type="entry name" value="NTF2-like_dom_sf"/>
</dbReference>
<dbReference type="OrthoDB" id="9780873at2"/>
<dbReference type="PANTHER" id="PTHR41542">
    <property type="entry name" value="BLL5807 PROTEIN"/>
    <property type="match status" value="1"/>
</dbReference>
<evidence type="ECO:0000313" key="5">
    <source>
        <dbReference type="EMBL" id="PZW47114.1"/>
    </source>
</evidence>
<dbReference type="InterPro" id="IPR007379">
    <property type="entry name" value="Tim44-like_dom"/>
</dbReference>
<comment type="caution">
    <text evidence="5">The sequence shown here is derived from an EMBL/GenBank/DDBJ whole genome shotgun (WGS) entry which is preliminary data.</text>
</comment>
<organism evidence="5 6">
    <name type="scientific">Humitalea rosea</name>
    <dbReference type="NCBI Taxonomy" id="990373"/>
    <lineage>
        <taxon>Bacteria</taxon>
        <taxon>Pseudomonadati</taxon>
        <taxon>Pseudomonadota</taxon>
        <taxon>Alphaproteobacteria</taxon>
        <taxon>Acetobacterales</taxon>
        <taxon>Roseomonadaceae</taxon>
        <taxon>Humitalea</taxon>
    </lineage>
</organism>
<dbReference type="Proteomes" id="UP000249688">
    <property type="component" value="Unassembled WGS sequence"/>
</dbReference>
<accession>A0A2W7IJH9</accession>
<keyword evidence="6" id="KW-1185">Reference proteome</keyword>